<proteinExistence type="predicted"/>
<dbReference type="EMBL" id="JAIWYP010000001">
    <property type="protein sequence ID" value="KAH3898457.1"/>
    <property type="molecule type" value="Genomic_DNA"/>
</dbReference>
<accession>A0A9D4SCJ6</accession>
<keyword evidence="1" id="KW-0732">Signal</keyword>
<evidence type="ECO:0000256" key="1">
    <source>
        <dbReference type="SAM" id="SignalP"/>
    </source>
</evidence>
<reference evidence="2" key="1">
    <citation type="journal article" date="2019" name="bioRxiv">
        <title>The Genome of the Zebra Mussel, Dreissena polymorpha: A Resource for Invasive Species Research.</title>
        <authorList>
            <person name="McCartney M.A."/>
            <person name="Auch B."/>
            <person name="Kono T."/>
            <person name="Mallez S."/>
            <person name="Zhang Y."/>
            <person name="Obille A."/>
            <person name="Becker A."/>
            <person name="Abrahante J.E."/>
            <person name="Garbe J."/>
            <person name="Badalamenti J.P."/>
            <person name="Herman A."/>
            <person name="Mangelson H."/>
            <person name="Liachko I."/>
            <person name="Sullivan S."/>
            <person name="Sone E.D."/>
            <person name="Koren S."/>
            <person name="Silverstein K.A.T."/>
            <person name="Beckman K.B."/>
            <person name="Gohl D.M."/>
        </authorList>
    </citation>
    <scope>NUCLEOTIDE SEQUENCE</scope>
    <source>
        <strain evidence="2">Duluth1</strain>
        <tissue evidence="2">Whole animal</tissue>
    </source>
</reference>
<protein>
    <submittedName>
        <fullName evidence="2">Uncharacterized protein</fullName>
    </submittedName>
</protein>
<sequence length="108" mass="12057">MDGFTSKLILVVVYIGMVSQSARAMYGLCSTDWFHAGGCYDLGDECKIMGGECRHDNFGDHGEGCACIKKVVRAGRLEYETLTKDHFQGKGNLFYSFIMKDTEKPKAR</sequence>
<reference evidence="2" key="2">
    <citation type="submission" date="2020-11" db="EMBL/GenBank/DDBJ databases">
        <authorList>
            <person name="McCartney M.A."/>
            <person name="Auch B."/>
            <person name="Kono T."/>
            <person name="Mallez S."/>
            <person name="Becker A."/>
            <person name="Gohl D.M."/>
            <person name="Silverstein K.A.T."/>
            <person name="Koren S."/>
            <person name="Bechman K.B."/>
            <person name="Herman A."/>
            <person name="Abrahante J.E."/>
            <person name="Garbe J."/>
        </authorList>
    </citation>
    <scope>NUCLEOTIDE SEQUENCE</scope>
    <source>
        <strain evidence="2">Duluth1</strain>
        <tissue evidence="2">Whole animal</tissue>
    </source>
</reference>
<feature type="signal peptide" evidence="1">
    <location>
        <begin position="1"/>
        <end position="24"/>
    </location>
</feature>
<feature type="chain" id="PRO_5038647096" evidence="1">
    <location>
        <begin position="25"/>
        <end position="108"/>
    </location>
</feature>
<comment type="caution">
    <text evidence="2">The sequence shown here is derived from an EMBL/GenBank/DDBJ whole genome shotgun (WGS) entry which is preliminary data.</text>
</comment>
<name>A0A9D4SCJ6_DREPO</name>
<gene>
    <name evidence="2" type="ORF">DPMN_022689</name>
</gene>
<keyword evidence="3" id="KW-1185">Reference proteome</keyword>
<organism evidence="2 3">
    <name type="scientific">Dreissena polymorpha</name>
    <name type="common">Zebra mussel</name>
    <name type="synonym">Mytilus polymorpha</name>
    <dbReference type="NCBI Taxonomy" id="45954"/>
    <lineage>
        <taxon>Eukaryota</taxon>
        <taxon>Metazoa</taxon>
        <taxon>Spiralia</taxon>
        <taxon>Lophotrochozoa</taxon>
        <taxon>Mollusca</taxon>
        <taxon>Bivalvia</taxon>
        <taxon>Autobranchia</taxon>
        <taxon>Heteroconchia</taxon>
        <taxon>Euheterodonta</taxon>
        <taxon>Imparidentia</taxon>
        <taxon>Neoheterodontei</taxon>
        <taxon>Myida</taxon>
        <taxon>Dreissenoidea</taxon>
        <taxon>Dreissenidae</taxon>
        <taxon>Dreissena</taxon>
    </lineage>
</organism>
<evidence type="ECO:0000313" key="3">
    <source>
        <dbReference type="Proteomes" id="UP000828390"/>
    </source>
</evidence>
<dbReference type="AlphaFoldDB" id="A0A9D4SCJ6"/>
<dbReference type="Proteomes" id="UP000828390">
    <property type="component" value="Unassembled WGS sequence"/>
</dbReference>
<evidence type="ECO:0000313" key="2">
    <source>
        <dbReference type="EMBL" id="KAH3898457.1"/>
    </source>
</evidence>